<comment type="caution">
    <text evidence="2">The sequence shown here is derived from an EMBL/GenBank/DDBJ whole genome shotgun (WGS) entry which is preliminary data.</text>
</comment>
<evidence type="ECO:0000313" key="2">
    <source>
        <dbReference type="EMBL" id="RXG23482.1"/>
    </source>
</evidence>
<dbReference type="InterPro" id="IPR034660">
    <property type="entry name" value="DinB/YfiT-like"/>
</dbReference>
<feature type="domain" description="DinB-like" evidence="1">
    <location>
        <begin position="33"/>
        <end position="167"/>
    </location>
</feature>
<accession>A0A4V1KR30</accession>
<name>A0A4V1KR30_9FLAO</name>
<dbReference type="RefSeq" id="WP_128757004.1">
    <property type="nucleotide sequence ID" value="NZ_QOVM01000002.1"/>
</dbReference>
<dbReference type="SUPFAM" id="SSF109854">
    <property type="entry name" value="DinB/YfiT-like putative metalloenzymes"/>
    <property type="match status" value="1"/>
</dbReference>
<evidence type="ECO:0000259" key="1">
    <source>
        <dbReference type="Pfam" id="PF12867"/>
    </source>
</evidence>
<protein>
    <submittedName>
        <fullName evidence="2">DinB family protein</fullName>
    </submittedName>
</protein>
<dbReference type="Pfam" id="PF12867">
    <property type="entry name" value="DinB_2"/>
    <property type="match status" value="1"/>
</dbReference>
<organism evidence="2 3">
    <name type="scientific">Leeuwenhoekiella aequorea</name>
    <dbReference type="NCBI Taxonomy" id="283736"/>
    <lineage>
        <taxon>Bacteria</taxon>
        <taxon>Pseudomonadati</taxon>
        <taxon>Bacteroidota</taxon>
        <taxon>Flavobacteriia</taxon>
        <taxon>Flavobacteriales</taxon>
        <taxon>Flavobacteriaceae</taxon>
        <taxon>Leeuwenhoekiella</taxon>
    </lineage>
</organism>
<keyword evidence="3" id="KW-1185">Reference proteome</keyword>
<dbReference type="AlphaFoldDB" id="A0A4V1KR30"/>
<gene>
    <name evidence="2" type="ORF">DSM00_1096</name>
</gene>
<evidence type="ECO:0000313" key="3">
    <source>
        <dbReference type="Proteomes" id="UP000289238"/>
    </source>
</evidence>
<dbReference type="Gene3D" id="1.20.120.450">
    <property type="entry name" value="dinb family like domain"/>
    <property type="match status" value="1"/>
</dbReference>
<sequence>MKFTDLNHSEYNPYYSNYISLVSPEIDLIDALEEGKDICLSFYRSIKEEKWTYSYDSGKWTILESLLHVIDTERIFAYRALRIARGDKTPLTGFEQDDYIKPSAANERSMESLLEEYKIVRESSILLFKSFSNEALLHIGSASDSALSARAAGFIICGHEIHHGNIIKTRYLN</sequence>
<dbReference type="Proteomes" id="UP000289238">
    <property type="component" value="Unassembled WGS sequence"/>
</dbReference>
<dbReference type="InterPro" id="IPR024775">
    <property type="entry name" value="DinB-like"/>
</dbReference>
<dbReference type="EMBL" id="QOVM01000002">
    <property type="protein sequence ID" value="RXG23482.1"/>
    <property type="molecule type" value="Genomic_DNA"/>
</dbReference>
<reference evidence="2 3" key="1">
    <citation type="submission" date="2018-07" db="EMBL/GenBank/DDBJ databases">
        <title>Leeuwenhoekiella genomics.</title>
        <authorList>
            <person name="Tahon G."/>
            <person name="Willems A."/>
        </authorList>
    </citation>
    <scope>NUCLEOTIDE SEQUENCE [LARGE SCALE GENOMIC DNA]</scope>
    <source>
        <strain evidence="2 3">LMG 22550</strain>
    </source>
</reference>
<dbReference type="OrthoDB" id="9793216at2"/>
<proteinExistence type="predicted"/>